<accession>A0A075S3L9</accession>
<proteinExistence type="predicted"/>
<dbReference type="AlphaFoldDB" id="A0A075S3L9"/>
<dbReference type="GeneID" id="66553597"/>
<dbReference type="RefSeq" id="WP_034099653.1">
    <property type="nucleotide sequence ID" value="NZ_BCNG01000043.1"/>
</dbReference>
<dbReference type="KEGG" id="fpk:IA06_12305"/>
<dbReference type="KEGG" id="fpq:IB65_12570"/>
<dbReference type="Pfam" id="PF06961">
    <property type="entry name" value="DUF1294"/>
    <property type="match status" value="1"/>
</dbReference>
<dbReference type="EMBL" id="CP059075">
    <property type="protein sequence ID" value="QRE04244.1"/>
    <property type="molecule type" value="Genomic_DNA"/>
</dbReference>
<organism evidence="1 2">
    <name type="scientific">Flavobacterium psychrophilum</name>
    <dbReference type="NCBI Taxonomy" id="96345"/>
    <lineage>
        <taxon>Bacteria</taxon>
        <taxon>Pseudomonadati</taxon>
        <taxon>Bacteroidota</taxon>
        <taxon>Flavobacteriia</taxon>
        <taxon>Flavobacteriales</taxon>
        <taxon>Flavobacteriaceae</taxon>
        <taxon>Flavobacterium</taxon>
    </lineage>
</organism>
<protein>
    <submittedName>
        <fullName evidence="1">DUF1294 domain-containing protein</fullName>
    </submittedName>
</protein>
<name>A0A075S3L9_FLAPS</name>
<gene>
    <name evidence="1" type="ORF">H0H26_01160</name>
</gene>
<dbReference type="InterPro" id="IPR010718">
    <property type="entry name" value="DUF1294"/>
</dbReference>
<dbReference type="KEGG" id="fpw:IA04_12230"/>
<dbReference type="Proteomes" id="UP000596329">
    <property type="component" value="Chromosome"/>
</dbReference>
<evidence type="ECO:0000313" key="1">
    <source>
        <dbReference type="EMBL" id="QRE04244.1"/>
    </source>
</evidence>
<sequence>MVAILIYFFIINTIGFFLIGYDKRMAIAHQYRISEKTLLSIVFLGGIIGSGLAMLFFKHKTSKTSYLLKFFGIISLQIMILFLVLYYKIF</sequence>
<dbReference type="KEGG" id="fpv:IA03_12345"/>
<evidence type="ECO:0000313" key="2">
    <source>
        <dbReference type="Proteomes" id="UP000596329"/>
    </source>
</evidence>
<reference evidence="1 2" key="1">
    <citation type="submission" date="2020-07" db="EMBL/GenBank/DDBJ databases">
        <title>Genomic characterization of Flavobacterium psychrophilum strains.</title>
        <authorList>
            <person name="Castillo D."/>
            <person name="Jorgensen J."/>
            <person name="Middelboe M."/>
        </authorList>
    </citation>
    <scope>NUCLEOTIDE SEQUENCE [LARGE SCALE GENOMIC DNA]</scope>
    <source>
        <strain evidence="1 2">FPS-R7</strain>
    </source>
</reference>